<name>A0A4Y2Q128_ARAVE</name>
<reference evidence="8 9" key="1">
    <citation type="journal article" date="2019" name="Sci. Rep.">
        <title>Orb-weaving spider Araneus ventricosus genome elucidates the spidroin gene catalogue.</title>
        <authorList>
            <person name="Kono N."/>
            <person name="Nakamura H."/>
            <person name="Ohtoshi R."/>
            <person name="Moran D.A.P."/>
            <person name="Shinohara A."/>
            <person name="Yoshida Y."/>
            <person name="Fujiwara M."/>
            <person name="Mori M."/>
            <person name="Tomita M."/>
            <person name="Arakawa K."/>
        </authorList>
    </citation>
    <scope>NUCLEOTIDE SEQUENCE [LARGE SCALE GENOMIC DNA]</scope>
</reference>
<evidence type="ECO:0000256" key="5">
    <source>
        <dbReference type="ARBA" id="ARBA00022833"/>
    </source>
</evidence>
<dbReference type="GO" id="GO:0005634">
    <property type="term" value="C:nucleus"/>
    <property type="evidence" value="ECO:0007669"/>
    <property type="project" value="UniProtKB-SubCell"/>
</dbReference>
<dbReference type="EMBL" id="BGPR01012479">
    <property type="protein sequence ID" value="GBN56237.1"/>
    <property type="molecule type" value="Genomic_DNA"/>
</dbReference>
<keyword evidence="4 8" id="KW-0378">Hydrolase</keyword>
<evidence type="ECO:0000313" key="9">
    <source>
        <dbReference type="Proteomes" id="UP000499080"/>
    </source>
</evidence>
<organism evidence="8 9">
    <name type="scientific">Araneus ventricosus</name>
    <name type="common">Orbweaver spider</name>
    <name type="synonym">Epeira ventricosa</name>
    <dbReference type="NCBI Taxonomy" id="182803"/>
    <lineage>
        <taxon>Eukaryota</taxon>
        <taxon>Metazoa</taxon>
        <taxon>Ecdysozoa</taxon>
        <taxon>Arthropoda</taxon>
        <taxon>Chelicerata</taxon>
        <taxon>Arachnida</taxon>
        <taxon>Araneae</taxon>
        <taxon>Araneomorphae</taxon>
        <taxon>Entelegynae</taxon>
        <taxon>Araneoidea</taxon>
        <taxon>Araneidae</taxon>
        <taxon>Araneus</taxon>
    </lineage>
</organism>
<keyword evidence="5" id="KW-0862">Zinc</keyword>
<evidence type="ECO:0000259" key="7">
    <source>
        <dbReference type="SMART" id="SM01168"/>
    </source>
</evidence>
<keyword evidence="6" id="KW-0539">Nucleus</keyword>
<comment type="subunit">
    <text evidence="2">Monomer.</text>
</comment>
<dbReference type="PANTHER" id="PTHR13204">
    <property type="entry name" value="PTD012 PROTEIN"/>
    <property type="match status" value="1"/>
</dbReference>
<comment type="caution">
    <text evidence="8">The sequence shown here is derived from an EMBL/GenBank/DDBJ whole genome shotgun (WGS) entry which is preliminary data.</text>
</comment>
<dbReference type="Pfam" id="PF08925">
    <property type="entry name" value="DUF1907"/>
    <property type="match status" value="1"/>
</dbReference>
<proteinExistence type="predicted"/>
<dbReference type="CDD" id="cd17298">
    <property type="entry name" value="DUF1907"/>
    <property type="match status" value="1"/>
</dbReference>
<gene>
    <name evidence="8" type="primary">CK054_0</name>
    <name evidence="8" type="ORF">AVEN_214625_1</name>
</gene>
<evidence type="ECO:0000256" key="3">
    <source>
        <dbReference type="ARBA" id="ARBA00022723"/>
    </source>
</evidence>
<protein>
    <submittedName>
        <fullName evidence="8">Ester hydrolase C11orf54</fullName>
    </submittedName>
</protein>
<dbReference type="SUPFAM" id="SSF117856">
    <property type="entry name" value="AF0104/ALDC/Ptd012-like"/>
    <property type="match status" value="1"/>
</dbReference>
<sequence>MYKIEEYKLFQPSLDEAAIVLQDGLSENFNYVDVQVVDCPDLREKPYMLAAEGLCGNPSIADVGGVEYLMPLAKKDKVYDFREISKSIRMPNAFIIGPGAGPRPHIGINCEMMANLKLGEKENINTHVAKLDKDGACELVHLKDNTQFCILGNLFISQGKPGKVLKVVAKNRKGSSNFVTTMRQALGNMFESPVGVGGVFVIRTGKAKLHIMPDYSETPLKSTEDVNNWLKFFNMAAPLSCLSVFVSSDPYKGRKPGLSLSLPCDRQSSTCLSRLASGHLNCLTYSEGNKIYPLCSKCQQHQASPKHILDCLGLDWEEIYSPLLVIDFIKVNRFLDLVYSSDSIGD</sequence>
<dbReference type="GO" id="GO:0008270">
    <property type="term" value="F:zinc ion binding"/>
    <property type="evidence" value="ECO:0007669"/>
    <property type="project" value="TreeGrafter"/>
</dbReference>
<evidence type="ECO:0000256" key="4">
    <source>
        <dbReference type="ARBA" id="ARBA00022801"/>
    </source>
</evidence>
<dbReference type="Proteomes" id="UP000499080">
    <property type="component" value="Unassembled WGS sequence"/>
</dbReference>
<accession>A0A4Y2Q128</accession>
<dbReference type="SMART" id="SM01168">
    <property type="entry name" value="DUF1907"/>
    <property type="match status" value="1"/>
</dbReference>
<dbReference type="PANTHER" id="PTHR13204:SF1">
    <property type="entry name" value="ESTER HYDROLASE C11ORF54"/>
    <property type="match status" value="1"/>
</dbReference>
<evidence type="ECO:0000256" key="2">
    <source>
        <dbReference type="ARBA" id="ARBA00011245"/>
    </source>
</evidence>
<evidence type="ECO:0000256" key="1">
    <source>
        <dbReference type="ARBA" id="ARBA00004123"/>
    </source>
</evidence>
<feature type="domain" description="DUF1907" evidence="7">
    <location>
        <begin position="20"/>
        <end position="255"/>
    </location>
</feature>
<dbReference type="AlphaFoldDB" id="A0A4Y2Q128"/>
<keyword evidence="3" id="KW-0479">Metal-binding</keyword>
<evidence type="ECO:0000256" key="6">
    <source>
        <dbReference type="ARBA" id="ARBA00023242"/>
    </source>
</evidence>
<dbReference type="InterPro" id="IPR015021">
    <property type="entry name" value="C11orf54_DUF1907"/>
</dbReference>
<dbReference type="GO" id="GO:0016788">
    <property type="term" value="F:hydrolase activity, acting on ester bonds"/>
    <property type="evidence" value="ECO:0007669"/>
    <property type="project" value="TreeGrafter"/>
</dbReference>
<dbReference type="OrthoDB" id="5119241at2759"/>
<keyword evidence="9" id="KW-1185">Reference proteome</keyword>
<evidence type="ECO:0000313" key="8">
    <source>
        <dbReference type="EMBL" id="GBN56237.1"/>
    </source>
</evidence>
<comment type="subcellular location">
    <subcellularLocation>
        <location evidence="1">Nucleus</location>
    </subcellularLocation>
</comment>